<name>A0A502GLU8_9GAMM</name>
<dbReference type="PANTHER" id="PTHR30408">
    <property type="entry name" value="TYPE-1 RESTRICTION ENZYME ECOKI SPECIFICITY PROTEIN"/>
    <property type="match status" value="1"/>
</dbReference>
<dbReference type="AlphaFoldDB" id="A0A502GLU8"/>
<reference evidence="3 4" key="1">
    <citation type="journal article" date="2019" name="Environ. Microbiol.">
        <title>Species interactions and distinct microbial communities in high Arctic permafrost affected cryosols are associated with the CH4 and CO2 gas fluxes.</title>
        <authorList>
            <person name="Altshuler I."/>
            <person name="Hamel J."/>
            <person name="Turney S."/>
            <person name="Magnuson E."/>
            <person name="Levesque R."/>
            <person name="Greer C."/>
            <person name="Whyte L.G."/>
        </authorList>
    </citation>
    <scope>NUCLEOTIDE SEQUENCE [LARGE SCALE GENOMIC DNA]</scope>
    <source>
        <strain evidence="3 4">E4</strain>
    </source>
</reference>
<dbReference type="GO" id="GO:0004519">
    <property type="term" value="F:endonuclease activity"/>
    <property type="evidence" value="ECO:0007669"/>
    <property type="project" value="UniProtKB-KW"/>
</dbReference>
<dbReference type="RefSeq" id="WP_140472536.1">
    <property type="nucleotide sequence ID" value="NZ_RCZD01000005.1"/>
</dbReference>
<gene>
    <name evidence="3" type="ORF">EAH77_10980</name>
</gene>
<organism evidence="3 4">
    <name type="scientific">Ewingella americana</name>
    <dbReference type="NCBI Taxonomy" id="41202"/>
    <lineage>
        <taxon>Bacteria</taxon>
        <taxon>Pseudomonadati</taxon>
        <taxon>Pseudomonadota</taxon>
        <taxon>Gammaproteobacteria</taxon>
        <taxon>Enterobacterales</taxon>
        <taxon>Yersiniaceae</taxon>
        <taxon>Ewingella</taxon>
    </lineage>
</organism>
<dbReference type="InterPro" id="IPR052021">
    <property type="entry name" value="Type-I_RS_S_subunit"/>
</dbReference>
<dbReference type="PANTHER" id="PTHR30408:SF12">
    <property type="entry name" value="TYPE I RESTRICTION ENZYME MJAVIII SPECIFICITY SUBUNIT"/>
    <property type="match status" value="1"/>
</dbReference>
<evidence type="ECO:0000313" key="4">
    <source>
        <dbReference type="Proteomes" id="UP000317663"/>
    </source>
</evidence>
<keyword evidence="4" id="KW-1185">Reference proteome</keyword>
<protein>
    <submittedName>
        <fullName evidence="3">Restriction endonuclease subunit S</fullName>
    </submittedName>
</protein>
<comment type="caution">
    <text evidence="3">The sequence shown here is derived from an EMBL/GenBank/DDBJ whole genome shotgun (WGS) entry which is preliminary data.</text>
</comment>
<dbReference type="Proteomes" id="UP000317663">
    <property type="component" value="Unassembled WGS sequence"/>
</dbReference>
<dbReference type="GO" id="GO:0003677">
    <property type="term" value="F:DNA binding"/>
    <property type="evidence" value="ECO:0007669"/>
    <property type="project" value="UniProtKB-KW"/>
</dbReference>
<dbReference type="GO" id="GO:0009307">
    <property type="term" value="P:DNA restriction-modification system"/>
    <property type="evidence" value="ECO:0007669"/>
    <property type="project" value="UniProtKB-KW"/>
</dbReference>
<proteinExistence type="predicted"/>
<keyword evidence="2" id="KW-0238">DNA-binding</keyword>
<dbReference type="Gene3D" id="3.90.220.20">
    <property type="entry name" value="DNA methylase specificity domains"/>
    <property type="match status" value="2"/>
</dbReference>
<keyword evidence="3" id="KW-0255">Endonuclease</keyword>
<sequence>MVTIFKRTPAQLSERRIDPWHYQPQFERQINKIKDNLGALTLEVVIDSKRGVASGATPLGANYLEKGRVKFYRTSEVEEMFLQAEKAVFITDEDDEKLKRSRLVDGDILLTITGAKFGKSAVVSAKHLPANISQHSVRFKSDPKKVDAHFLVAYLNSKTGQVAIWREAYGATRPAIDFPSVRSLAVPKVSPLAQKYIGDKVRQAEQLRTWAKRLYRIPAFIDAFIQGALPLSLTDSLFPLIKNSNNDAIKELTKFLALNIEDAQMKQNFQDFIEKNKMGSVDIEREFFHINTVSTLAIEDFLSAQTYRPAITDAFDQITSKKFSTLQSISLEPIRQGATPKFSAIGNKCIKSKQTRDLFLDETGYEIVDPNDEQNKRIVRLKRNDILVTRQGAGTVGRASIFLDDEETYITDSLFLVRIDPAKANPAFVAGFLRSYTGQRLIEKGVYGSTGQLNLSSTALRNIPILDVPLEFQNFLGETLCTADTLFKLSTRLTQSAKTLVEALIEGQLTEQQLIQAQQALEDGDNSLDQAILSKLSAEGYAIEGATPLFSDVDELYSLLEDAEQAEAEE</sequence>
<evidence type="ECO:0000256" key="2">
    <source>
        <dbReference type="ARBA" id="ARBA00023125"/>
    </source>
</evidence>
<keyword evidence="3" id="KW-0540">Nuclease</keyword>
<evidence type="ECO:0000313" key="3">
    <source>
        <dbReference type="EMBL" id="TPG61966.1"/>
    </source>
</evidence>
<dbReference type="SUPFAM" id="SSF116734">
    <property type="entry name" value="DNA methylase specificity domain"/>
    <property type="match status" value="2"/>
</dbReference>
<dbReference type="OrthoDB" id="9798929at2"/>
<dbReference type="InterPro" id="IPR044946">
    <property type="entry name" value="Restrct_endonuc_typeI_TRD_sf"/>
</dbReference>
<evidence type="ECO:0000256" key="1">
    <source>
        <dbReference type="ARBA" id="ARBA00022747"/>
    </source>
</evidence>
<keyword evidence="3" id="KW-0378">Hydrolase</keyword>
<accession>A0A502GLU8</accession>
<dbReference type="EMBL" id="RCZD01000005">
    <property type="protein sequence ID" value="TPG61966.1"/>
    <property type="molecule type" value="Genomic_DNA"/>
</dbReference>
<keyword evidence="1" id="KW-0680">Restriction system</keyword>